<keyword evidence="2" id="KW-0812">Transmembrane</keyword>
<dbReference type="Proteomes" id="UP001479436">
    <property type="component" value="Unassembled WGS sequence"/>
</dbReference>
<organism evidence="3 4">
    <name type="scientific">Basidiobolus ranarum</name>
    <dbReference type="NCBI Taxonomy" id="34480"/>
    <lineage>
        <taxon>Eukaryota</taxon>
        <taxon>Fungi</taxon>
        <taxon>Fungi incertae sedis</taxon>
        <taxon>Zoopagomycota</taxon>
        <taxon>Entomophthoromycotina</taxon>
        <taxon>Basidiobolomycetes</taxon>
        <taxon>Basidiobolales</taxon>
        <taxon>Basidiobolaceae</taxon>
        <taxon>Basidiobolus</taxon>
    </lineage>
</organism>
<feature type="compositionally biased region" description="Basic and acidic residues" evidence="1">
    <location>
        <begin position="83"/>
        <end position="97"/>
    </location>
</feature>
<feature type="region of interest" description="Disordered" evidence="1">
    <location>
        <begin position="40"/>
        <end position="97"/>
    </location>
</feature>
<reference evidence="3 4" key="1">
    <citation type="submission" date="2023-04" db="EMBL/GenBank/DDBJ databases">
        <title>Genome of Basidiobolus ranarum AG-B5.</title>
        <authorList>
            <person name="Stajich J.E."/>
            <person name="Carter-House D."/>
            <person name="Gryganskyi A."/>
        </authorList>
    </citation>
    <scope>NUCLEOTIDE SEQUENCE [LARGE SCALE GENOMIC DNA]</scope>
    <source>
        <strain evidence="3 4">AG-B5</strain>
    </source>
</reference>
<accession>A0ABR2VRZ1</accession>
<evidence type="ECO:0008006" key="5">
    <source>
        <dbReference type="Google" id="ProtNLM"/>
    </source>
</evidence>
<evidence type="ECO:0000313" key="4">
    <source>
        <dbReference type="Proteomes" id="UP001479436"/>
    </source>
</evidence>
<evidence type="ECO:0000256" key="1">
    <source>
        <dbReference type="SAM" id="MobiDB-lite"/>
    </source>
</evidence>
<feature type="transmembrane region" description="Helical" evidence="2">
    <location>
        <begin position="12"/>
        <end position="28"/>
    </location>
</feature>
<evidence type="ECO:0000256" key="2">
    <source>
        <dbReference type="SAM" id="Phobius"/>
    </source>
</evidence>
<evidence type="ECO:0000313" key="3">
    <source>
        <dbReference type="EMBL" id="KAK9694749.1"/>
    </source>
</evidence>
<feature type="compositionally biased region" description="Basic and acidic residues" evidence="1">
    <location>
        <begin position="40"/>
        <end position="57"/>
    </location>
</feature>
<keyword evidence="2" id="KW-1133">Transmembrane helix</keyword>
<dbReference type="EMBL" id="JASJQH010008161">
    <property type="protein sequence ID" value="KAK9694749.1"/>
    <property type="molecule type" value="Genomic_DNA"/>
</dbReference>
<gene>
    <name evidence="3" type="ORF">K7432_013294</name>
</gene>
<name>A0ABR2VRZ1_9FUNG</name>
<keyword evidence="4" id="KW-1185">Reference proteome</keyword>
<sequence>MMNFTYNPKDIGWTLLVIAVWLFGRGYLKRFIERDMIRQQEKREKRMAEQDRLRREQEEAEGSDIDITDEDDEEEEEEEDWEELKAEEKPILDKKTE</sequence>
<proteinExistence type="predicted"/>
<comment type="caution">
    <text evidence="3">The sequence shown here is derived from an EMBL/GenBank/DDBJ whole genome shotgun (WGS) entry which is preliminary data.</text>
</comment>
<keyword evidence="2" id="KW-0472">Membrane</keyword>
<feature type="compositionally biased region" description="Acidic residues" evidence="1">
    <location>
        <begin position="58"/>
        <end position="82"/>
    </location>
</feature>
<protein>
    <recommendedName>
        <fullName evidence="5">ATP synthase F0 subunit 8</fullName>
    </recommendedName>
</protein>